<keyword evidence="4" id="KW-0732">Signal</keyword>
<organism evidence="16 17">
    <name type="scientific">Triticum urartu</name>
    <name type="common">Red wild einkorn</name>
    <name type="synonym">Crithodium urartu</name>
    <dbReference type="NCBI Taxonomy" id="4572"/>
    <lineage>
        <taxon>Eukaryota</taxon>
        <taxon>Viridiplantae</taxon>
        <taxon>Streptophyta</taxon>
        <taxon>Embryophyta</taxon>
        <taxon>Tracheophyta</taxon>
        <taxon>Spermatophyta</taxon>
        <taxon>Magnoliopsida</taxon>
        <taxon>Liliopsida</taxon>
        <taxon>Poales</taxon>
        <taxon>Poaceae</taxon>
        <taxon>BOP clade</taxon>
        <taxon>Pooideae</taxon>
        <taxon>Triticodae</taxon>
        <taxon>Triticeae</taxon>
        <taxon>Triticinae</taxon>
        <taxon>Triticum</taxon>
    </lineage>
</organism>
<keyword evidence="3" id="KW-0808">Transferase</keyword>
<comment type="catalytic activity">
    <reaction evidence="11">
        <text>L-seryl-[protein] + ATP = O-phospho-L-seryl-[protein] + ADP + H(+)</text>
        <dbReference type="Rhea" id="RHEA:17989"/>
        <dbReference type="Rhea" id="RHEA-COMP:9863"/>
        <dbReference type="Rhea" id="RHEA-COMP:11604"/>
        <dbReference type="ChEBI" id="CHEBI:15378"/>
        <dbReference type="ChEBI" id="CHEBI:29999"/>
        <dbReference type="ChEBI" id="CHEBI:30616"/>
        <dbReference type="ChEBI" id="CHEBI:83421"/>
        <dbReference type="ChEBI" id="CHEBI:456216"/>
        <dbReference type="EC" id="2.7.11.1"/>
    </reaction>
</comment>
<dbReference type="GO" id="GO:0004713">
    <property type="term" value="F:protein tyrosine kinase activity"/>
    <property type="evidence" value="ECO:0007669"/>
    <property type="project" value="InterPro"/>
</dbReference>
<dbReference type="PROSITE" id="PS50948">
    <property type="entry name" value="PAN"/>
    <property type="match status" value="1"/>
</dbReference>
<evidence type="ECO:0000256" key="5">
    <source>
        <dbReference type="ARBA" id="ARBA00022741"/>
    </source>
</evidence>
<dbReference type="Gramene" id="TuG1812S0001210800.01.T01">
    <property type="protein sequence ID" value="TuG1812S0001210800.01.T01"/>
    <property type="gene ID" value="TuG1812S0001210800.01"/>
</dbReference>
<dbReference type="CDD" id="cd01098">
    <property type="entry name" value="PAN_AP_plant"/>
    <property type="match status" value="1"/>
</dbReference>
<evidence type="ECO:0000259" key="14">
    <source>
        <dbReference type="PROSITE" id="PS50011"/>
    </source>
</evidence>
<dbReference type="PANTHER" id="PTHR27002:SF901">
    <property type="entry name" value="RECEPTOR-LIKE SERINE_THREONINE-PROTEIN KINASE"/>
    <property type="match status" value="1"/>
</dbReference>
<dbReference type="PANTHER" id="PTHR27002">
    <property type="entry name" value="RECEPTOR-LIKE SERINE/THREONINE-PROTEIN KINASE SD1-8"/>
    <property type="match status" value="1"/>
</dbReference>
<dbReference type="InterPro" id="IPR017441">
    <property type="entry name" value="Protein_kinase_ATP_BS"/>
</dbReference>
<evidence type="ECO:0000256" key="11">
    <source>
        <dbReference type="ARBA" id="ARBA00048679"/>
    </source>
</evidence>
<dbReference type="SMART" id="SM00219">
    <property type="entry name" value="TyrKc"/>
    <property type="match status" value="1"/>
</dbReference>
<feature type="transmembrane region" description="Helical" evidence="13">
    <location>
        <begin position="116"/>
        <end position="136"/>
    </location>
</feature>
<accession>A0A8R7VCB1</accession>
<dbReference type="InterPro" id="IPR001245">
    <property type="entry name" value="Ser-Thr/Tyr_kinase_cat_dom"/>
</dbReference>
<evidence type="ECO:0000256" key="8">
    <source>
        <dbReference type="ARBA" id="ARBA00023157"/>
    </source>
</evidence>
<evidence type="ECO:0000313" key="16">
    <source>
        <dbReference type="EnsemblPlants" id="TuG1812S0001210800.01.T01"/>
    </source>
</evidence>
<keyword evidence="9" id="KW-0325">Glycoprotein</keyword>
<keyword evidence="13" id="KW-0472">Membrane</keyword>
<keyword evidence="7 12" id="KW-0067">ATP-binding</keyword>
<evidence type="ECO:0000256" key="1">
    <source>
        <dbReference type="ARBA" id="ARBA00012513"/>
    </source>
</evidence>
<keyword evidence="2" id="KW-0723">Serine/threonine-protein kinase</keyword>
<dbReference type="Pfam" id="PF07714">
    <property type="entry name" value="PK_Tyr_Ser-Thr"/>
    <property type="match status" value="1"/>
</dbReference>
<evidence type="ECO:0000256" key="13">
    <source>
        <dbReference type="SAM" id="Phobius"/>
    </source>
</evidence>
<evidence type="ECO:0000256" key="12">
    <source>
        <dbReference type="PROSITE-ProRule" id="PRU10141"/>
    </source>
</evidence>
<dbReference type="GO" id="GO:0005886">
    <property type="term" value="C:plasma membrane"/>
    <property type="evidence" value="ECO:0007669"/>
    <property type="project" value="TreeGrafter"/>
</dbReference>
<evidence type="ECO:0000256" key="7">
    <source>
        <dbReference type="ARBA" id="ARBA00022840"/>
    </source>
</evidence>
<dbReference type="EnsemblPlants" id="TuG1812S0001210800.01.T01">
    <property type="protein sequence ID" value="TuG1812S0001210800.01.T01"/>
    <property type="gene ID" value="TuG1812S0001210800.01"/>
</dbReference>
<reference evidence="16" key="2">
    <citation type="submission" date="2022-06" db="UniProtKB">
        <authorList>
            <consortium name="EnsemblPlants"/>
        </authorList>
    </citation>
    <scope>IDENTIFICATION</scope>
</reference>
<feature type="binding site" evidence="12">
    <location>
        <position position="215"/>
    </location>
    <ligand>
        <name>ATP</name>
        <dbReference type="ChEBI" id="CHEBI:30616"/>
    </ligand>
</feature>
<dbReference type="Gene3D" id="1.10.510.10">
    <property type="entry name" value="Transferase(Phosphotransferase) domain 1"/>
    <property type="match status" value="1"/>
</dbReference>
<keyword evidence="13" id="KW-1133">Transmembrane helix</keyword>
<keyword evidence="17" id="KW-1185">Reference proteome</keyword>
<dbReference type="Proteomes" id="UP000015106">
    <property type="component" value="Unassembled WGS sequence"/>
</dbReference>
<comment type="catalytic activity">
    <reaction evidence="10">
        <text>L-threonyl-[protein] + ATP = O-phospho-L-threonyl-[protein] + ADP + H(+)</text>
        <dbReference type="Rhea" id="RHEA:46608"/>
        <dbReference type="Rhea" id="RHEA-COMP:11060"/>
        <dbReference type="Rhea" id="RHEA-COMP:11605"/>
        <dbReference type="ChEBI" id="CHEBI:15378"/>
        <dbReference type="ChEBI" id="CHEBI:30013"/>
        <dbReference type="ChEBI" id="CHEBI:30616"/>
        <dbReference type="ChEBI" id="CHEBI:61977"/>
        <dbReference type="ChEBI" id="CHEBI:456216"/>
        <dbReference type="EC" id="2.7.11.1"/>
    </reaction>
</comment>
<dbReference type="InterPro" id="IPR020635">
    <property type="entry name" value="Tyr_kinase_cat_dom"/>
</dbReference>
<dbReference type="AlphaFoldDB" id="A0A8R7VCB1"/>
<evidence type="ECO:0000256" key="2">
    <source>
        <dbReference type="ARBA" id="ARBA00022527"/>
    </source>
</evidence>
<sequence length="309" mass="33845">MAGCRRKELLHAWSGSYLGILAMKSPAKFVLVGGGRSTSEECVAECNRNCSCVGYVYRNISSGRPGGDTTMCLVWAGDLIDTGKIGAELGAETLYLRLADTNAAAGKKRKSNAFRIVLPVLSGGLLILICISLAWLKCKGKNKKWSMHKNIRLGGMSASDELGEETPPHDQDFPFVRLEKIVLATHNFSEESKIGQGGFGKVYKGLLGGQEVAVKRLSRDSQQGTKELKNEVILIAKLQHRNLVRLLGCCGEGDEKLLIYEYLPNKSLDATLFNDSRKLLLDWTTRFNIIKGVARGPGFYIFTKTQGSP</sequence>
<proteinExistence type="predicted"/>
<evidence type="ECO:0000256" key="10">
    <source>
        <dbReference type="ARBA" id="ARBA00047899"/>
    </source>
</evidence>
<evidence type="ECO:0000256" key="4">
    <source>
        <dbReference type="ARBA" id="ARBA00022729"/>
    </source>
</evidence>
<dbReference type="PROSITE" id="PS50011">
    <property type="entry name" value="PROTEIN_KINASE_DOM"/>
    <property type="match status" value="1"/>
</dbReference>
<keyword evidence="6" id="KW-0418">Kinase</keyword>
<dbReference type="Pfam" id="PF08276">
    <property type="entry name" value="PAN_2"/>
    <property type="match status" value="1"/>
</dbReference>
<name>A0A8R7VCB1_TRIUA</name>
<keyword evidence="5 12" id="KW-0547">Nucleotide-binding</keyword>
<dbReference type="PROSITE" id="PS00107">
    <property type="entry name" value="PROTEIN_KINASE_ATP"/>
    <property type="match status" value="1"/>
</dbReference>
<dbReference type="InterPro" id="IPR011009">
    <property type="entry name" value="Kinase-like_dom_sf"/>
</dbReference>
<dbReference type="InterPro" id="IPR000719">
    <property type="entry name" value="Prot_kinase_dom"/>
</dbReference>
<dbReference type="GO" id="GO:0004674">
    <property type="term" value="F:protein serine/threonine kinase activity"/>
    <property type="evidence" value="ECO:0007669"/>
    <property type="project" value="UniProtKB-KW"/>
</dbReference>
<evidence type="ECO:0000313" key="17">
    <source>
        <dbReference type="Proteomes" id="UP000015106"/>
    </source>
</evidence>
<reference evidence="17" key="1">
    <citation type="journal article" date="2013" name="Nature">
        <title>Draft genome of the wheat A-genome progenitor Triticum urartu.</title>
        <authorList>
            <person name="Ling H.Q."/>
            <person name="Zhao S."/>
            <person name="Liu D."/>
            <person name="Wang J."/>
            <person name="Sun H."/>
            <person name="Zhang C."/>
            <person name="Fan H."/>
            <person name="Li D."/>
            <person name="Dong L."/>
            <person name="Tao Y."/>
            <person name="Gao C."/>
            <person name="Wu H."/>
            <person name="Li Y."/>
            <person name="Cui Y."/>
            <person name="Guo X."/>
            <person name="Zheng S."/>
            <person name="Wang B."/>
            <person name="Yu K."/>
            <person name="Liang Q."/>
            <person name="Yang W."/>
            <person name="Lou X."/>
            <person name="Chen J."/>
            <person name="Feng M."/>
            <person name="Jian J."/>
            <person name="Zhang X."/>
            <person name="Luo G."/>
            <person name="Jiang Y."/>
            <person name="Liu J."/>
            <person name="Wang Z."/>
            <person name="Sha Y."/>
            <person name="Zhang B."/>
            <person name="Wu H."/>
            <person name="Tang D."/>
            <person name="Shen Q."/>
            <person name="Xue P."/>
            <person name="Zou S."/>
            <person name="Wang X."/>
            <person name="Liu X."/>
            <person name="Wang F."/>
            <person name="Yang Y."/>
            <person name="An X."/>
            <person name="Dong Z."/>
            <person name="Zhang K."/>
            <person name="Zhang X."/>
            <person name="Luo M.C."/>
            <person name="Dvorak J."/>
            <person name="Tong Y."/>
            <person name="Wang J."/>
            <person name="Yang H."/>
            <person name="Li Z."/>
            <person name="Wang D."/>
            <person name="Zhang A."/>
            <person name="Wang J."/>
        </authorList>
    </citation>
    <scope>NUCLEOTIDE SEQUENCE</scope>
    <source>
        <strain evidence="17">cv. G1812</strain>
    </source>
</reference>
<feature type="domain" description="Protein kinase" evidence="14">
    <location>
        <begin position="188"/>
        <end position="309"/>
    </location>
</feature>
<dbReference type="SUPFAM" id="SSF56112">
    <property type="entry name" value="Protein kinase-like (PK-like)"/>
    <property type="match status" value="1"/>
</dbReference>
<evidence type="ECO:0000256" key="3">
    <source>
        <dbReference type="ARBA" id="ARBA00022679"/>
    </source>
</evidence>
<keyword evidence="8" id="KW-1015">Disulfide bond</keyword>
<evidence type="ECO:0000256" key="9">
    <source>
        <dbReference type="ARBA" id="ARBA00023180"/>
    </source>
</evidence>
<feature type="domain" description="Apple" evidence="15">
    <location>
        <begin position="4"/>
        <end position="99"/>
    </location>
</feature>
<evidence type="ECO:0000256" key="6">
    <source>
        <dbReference type="ARBA" id="ARBA00022777"/>
    </source>
</evidence>
<protein>
    <recommendedName>
        <fullName evidence="1">non-specific serine/threonine protein kinase</fullName>
        <ecNumber evidence="1">2.7.11.1</ecNumber>
    </recommendedName>
</protein>
<dbReference type="GO" id="GO:0005524">
    <property type="term" value="F:ATP binding"/>
    <property type="evidence" value="ECO:0007669"/>
    <property type="project" value="UniProtKB-UniRule"/>
</dbReference>
<dbReference type="EC" id="2.7.11.1" evidence="1"/>
<dbReference type="InterPro" id="IPR003609">
    <property type="entry name" value="Pan_app"/>
</dbReference>
<dbReference type="FunFam" id="3.30.200.20:FF:000195">
    <property type="entry name" value="G-type lectin S-receptor-like serine/threonine-protein kinase"/>
    <property type="match status" value="1"/>
</dbReference>
<keyword evidence="13" id="KW-0812">Transmembrane</keyword>
<evidence type="ECO:0000259" key="15">
    <source>
        <dbReference type="PROSITE" id="PS50948"/>
    </source>
</evidence>